<sequence length="370" mass="39857">MRARSDEVIDRFASGRLSFADAAAALRDEAPEAAMLALQHAIDARRLPYRLACLLHEATREPPPHGRLLPWERVGAADLDRLAARLRALRRPPSGDGDRIGHVLRDRFVLDAEIGHGGMGVVYRAVDRRRQDLDGVSPYVAIKLLAPSWAGDRAALRALEAEARHTQAVRHPAVVAVHDFDRDGADAFLVMENLVGLPLDGLLRRYPDFAGGPLARAALADLLAGLAAAHRLGLVHADLKPSNLFVCTDGRLKILDFGIAALLSEPGLDGAVERAVTPAYASPERLSGQPRSLRDDVYALGCLIHLFLTGRHPFDRLDAVEARRQGRVPPRLAGLTPGAEAVVARALSFDPPVRPADAGEVEAGMEFASG</sequence>
<dbReference type="InterPro" id="IPR017441">
    <property type="entry name" value="Protein_kinase_ATP_BS"/>
</dbReference>
<evidence type="ECO:0000256" key="2">
    <source>
        <dbReference type="ARBA" id="ARBA00022741"/>
    </source>
</evidence>
<dbReference type="SMART" id="SM00220">
    <property type="entry name" value="S_TKc"/>
    <property type="match status" value="1"/>
</dbReference>
<protein>
    <submittedName>
        <fullName evidence="7">Serine/threonine protein kinase</fullName>
    </submittedName>
</protein>
<dbReference type="CDD" id="cd14014">
    <property type="entry name" value="STKc_PknB_like"/>
    <property type="match status" value="1"/>
</dbReference>
<dbReference type="Pfam" id="PF00069">
    <property type="entry name" value="Pkinase"/>
    <property type="match status" value="1"/>
</dbReference>
<dbReference type="EMBL" id="SACP01000038">
    <property type="protein sequence ID" value="RVU13980.1"/>
    <property type="molecule type" value="Genomic_DNA"/>
</dbReference>
<accession>A0A437NVD4</accession>
<dbReference type="Gene3D" id="3.30.200.20">
    <property type="entry name" value="Phosphorylase Kinase, domain 1"/>
    <property type="match status" value="1"/>
</dbReference>
<dbReference type="InterPro" id="IPR000719">
    <property type="entry name" value="Prot_kinase_dom"/>
</dbReference>
<keyword evidence="3 7" id="KW-0418">Kinase</keyword>
<reference evidence="7 8" key="1">
    <citation type="submission" date="2019-01" db="EMBL/GenBank/DDBJ databases">
        <authorList>
            <person name="Chen W.-M."/>
        </authorList>
    </citation>
    <scope>NUCLEOTIDE SEQUENCE [LARGE SCALE GENOMIC DNA]</scope>
    <source>
        <strain evidence="7 8">TER-1</strain>
    </source>
</reference>
<dbReference type="Proteomes" id="UP000286997">
    <property type="component" value="Unassembled WGS sequence"/>
</dbReference>
<dbReference type="GO" id="GO:0005524">
    <property type="term" value="F:ATP binding"/>
    <property type="evidence" value="ECO:0007669"/>
    <property type="project" value="UniProtKB-UniRule"/>
</dbReference>
<evidence type="ECO:0000313" key="8">
    <source>
        <dbReference type="Proteomes" id="UP000286997"/>
    </source>
</evidence>
<evidence type="ECO:0000259" key="6">
    <source>
        <dbReference type="PROSITE" id="PS50011"/>
    </source>
</evidence>
<gene>
    <name evidence="7" type="ORF">EOE48_25460</name>
</gene>
<dbReference type="PANTHER" id="PTHR43289">
    <property type="entry name" value="MITOGEN-ACTIVATED PROTEIN KINASE KINASE KINASE 20-RELATED"/>
    <property type="match status" value="1"/>
</dbReference>
<keyword evidence="4 5" id="KW-0067">ATP-binding</keyword>
<dbReference type="PROSITE" id="PS00108">
    <property type="entry name" value="PROTEIN_KINASE_ST"/>
    <property type="match status" value="1"/>
</dbReference>
<keyword evidence="1" id="KW-0808">Transferase</keyword>
<evidence type="ECO:0000313" key="7">
    <source>
        <dbReference type="EMBL" id="RVU13980.1"/>
    </source>
</evidence>
<evidence type="ECO:0000256" key="3">
    <source>
        <dbReference type="ARBA" id="ARBA00022777"/>
    </source>
</evidence>
<keyword evidence="2 5" id="KW-0547">Nucleotide-binding</keyword>
<name>A0A437NVD4_9HYPH</name>
<keyword evidence="8" id="KW-1185">Reference proteome</keyword>
<evidence type="ECO:0000256" key="4">
    <source>
        <dbReference type="ARBA" id="ARBA00022840"/>
    </source>
</evidence>
<dbReference type="PROSITE" id="PS00107">
    <property type="entry name" value="PROTEIN_KINASE_ATP"/>
    <property type="match status" value="1"/>
</dbReference>
<dbReference type="OrthoDB" id="9801841at2"/>
<dbReference type="RefSeq" id="WP_127733679.1">
    <property type="nucleotide sequence ID" value="NZ_SACP01000038.1"/>
</dbReference>
<dbReference type="GO" id="GO:0004674">
    <property type="term" value="F:protein serine/threonine kinase activity"/>
    <property type="evidence" value="ECO:0007669"/>
    <property type="project" value="UniProtKB-KW"/>
</dbReference>
<dbReference type="Gene3D" id="1.10.510.10">
    <property type="entry name" value="Transferase(Phosphotransferase) domain 1"/>
    <property type="match status" value="1"/>
</dbReference>
<evidence type="ECO:0000256" key="5">
    <source>
        <dbReference type="PROSITE-ProRule" id="PRU10141"/>
    </source>
</evidence>
<proteinExistence type="predicted"/>
<dbReference type="SUPFAM" id="SSF56112">
    <property type="entry name" value="Protein kinase-like (PK-like)"/>
    <property type="match status" value="1"/>
</dbReference>
<dbReference type="InterPro" id="IPR011009">
    <property type="entry name" value="Kinase-like_dom_sf"/>
</dbReference>
<evidence type="ECO:0000256" key="1">
    <source>
        <dbReference type="ARBA" id="ARBA00022679"/>
    </source>
</evidence>
<dbReference type="InterPro" id="IPR008271">
    <property type="entry name" value="Ser/Thr_kinase_AS"/>
</dbReference>
<dbReference type="PROSITE" id="PS50011">
    <property type="entry name" value="PROTEIN_KINASE_DOM"/>
    <property type="match status" value="1"/>
</dbReference>
<dbReference type="PANTHER" id="PTHR43289:SF6">
    <property type="entry name" value="SERINE_THREONINE-PROTEIN KINASE NEKL-3"/>
    <property type="match status" value="1"/>
</dbReference>
<feature type="domain" description="Protein kinase" evidence="6">
    <location>
        <begin position="108"/>
        <end position="368"/>
    </location>
</feature>
<feature type="binding site" evidence="5">
    <location>
        <position position="143"/>
    </location>
    <ligand>
        <name>ATP</name>
        <dbReference type="ChEBI" id="CHEBI:30616"/>
    </ligand>
</feature>
<keyword evidence="7" id="KW-0723">Serine/threonine-protein kinase</keyword>
<comment type="caution">
    <text evidence="7">The sequence shown here is derived from an EMBL/GenBank/DDBJ whole genome shotgun (WGS) entry which is preliminary data.</text>
</comment>
<dbReference type="AlphaFoldDB" id="A0A437NVD4"/>
<organism evidence="7 8">
    <name type="scientific">Methylobacterium oryzihabitans</name>
    <dbReference type="NCBI Taxonomy" id="2499852"/>
    <lineage>
        <taxon>Bacteria</taxon>
        <taxon>Pseudomonadati</taxon>
        <taxon>Pseudomonadota</taxon>
        <taxon>Alphaproteobacteria</taxon>
        <taxon>Hyphomicrobiales</taxon>
        <taxon>Methylobacteriaceae</taxon>
        <taxon>Methylobacterium</taxon>
    </lineage>
</organism>